<dbReference type="PANTHER" id="PTHR10458:SF22">
    <property type="entry name" value="PEPTIDE DEFORMYLASE"/>
    <property type="match status" value="1"/>
</dbReference>
<reference evidence="2" key="1">
    <citation type="journal article" date="2014" name="Front. Microbiol.">
        <title>High frequency of phylogenetically diverse reductive dehalogenase-homologous genes in deep subseafloor sedimentary metagenomes.</title>
        <authorList>
            <person name="Kawai M."/>
            <person name="Futagami T."/>
            <person name="Toyoda A."/>
            <person name="Takaki Y."/>
            <person name="Nishi S."/>
            <person name="Hori S."/>
            <person name="Arai W."/>
            <person name="Tsubouchi T."/>
            <person name="Morono Y."/>
            <person name="Uchiyama I."/>
            <person name="Ito T."/>
            <person name="Fujiyama A."/>
            <person name="Inagaki F."/>
            <person name="Takami H."/>
        </authorList>
    </citation>
    <scope>NUCLEOTIDE SEQUENCE</scope>
    <source>
        <strain evidence="2">Expedition CK06-06</strain>
    </source>
</reference>
<dbReference type="GO" id="GO:0042586">
    <property type="term" value="F:peptide deformylase activity"/>
    <property type="evidence" value="ECO:0007669"/>
    <property type="project" value="InterPro"/>
</dbReference>
<evidence type="ECO:0008006" key="3">
    <source>
        <dbReference type="Google" id="ProtNLM"/>
    </source>
</evidence>
<evidence type="ECO:0000313" key="2">
    <source>
        <dbReference type="EMBL" id="GAI05073.1"/>
    </source>
</evidence>
<dbReference type="Pfam" id="PF01327">
    <property type="entry name" value="Pep_deformylase"/>
    <property type="match status" value="1"/>
</dbReference>
<dbReference type="InterPro" id="IPR036821">
    <property type="entry name" value="Peptide_deformylase_sf"/>
</dbReference>
<accession>X1KEJ0</accession>
<protein>
    <recommendedName>
        <fullName evidence="3">Peptide deformylase</fullName>
    </recommendedName>
</protein>
<dbReference type="InterPro" id="IPR023635">
    <property type="entry name" value="Peptide_deformylase"/>
</dbReference>
<comment type="caution">
    <text evidence="2">The sequence shown here is derived from an EMBL/GenBank/DDBJ whole genome shotgun (WGS) entry which is preliminary data.</text>
</comment>
<sequence length="214" mass="24252">MKTNFILIIIISLFTIISFNCQEYDEAGFYQTDSSHRNGAPLPDDIDSLAFTAQEIAPIMLGDTNTLMRILLISNYEDSLILRTPCKDVRPDTSDEILQHLIKRMYKTVTDTLVDGERLAAPQVGISRNIICVQRKDKAGEPFEVYLNPKIVQYTSSTHNSLEDCLSMPDIAHELVSRSTAIFMEYYKIDGTHYSEVVTFPTSDDIQHAIDHLN</sequence>
<dbReference type="EMBL" id="BARV01004616">
    <property type="protein sequence ID" value="GAI05073.1"/>
    <property type="molecule type" value="Genomic_DNA"/>
</dbReference>
<name>X1KEJ0_9ZZZZ</name>
<dbReference type="Gene3D" id="3.90.45.10">
    <property type="entry name" value="Peptide deformylase"/>
    <property type="match status" value="1"/>
</dbReference>
<gene>
    <name evidence="2" type="ORF">S06H3_10111</name>
</gene>
<dbReference type="AlphaFoldDB" id="X1KEJ0"/>
<proteinExistence type="inferred from homology"/>
<organism evidence="2">
    <name type="scientific">marine sediment metagenome</name>
    <dbReference type="NCBI Taxonomy" id="412755"/>
    <lineage>
        <taxon>unclassified sequences</taxon>
        <taxon>metagenomes</taxon>
        <taxon>ecological metagenomes</taxon>
    </lineage>
</organism>
<evidence type="ECO:0000256" key="1">
    <source>
        <dbReference type="ARBA" id="ARBA00010759"/>
    </source>
</evidence>
<dbReference type="PRINTS" id="PR01576">
    <property type="entry name" value="PDEFORMYLASE"/>
</dbReference>
<dbReference type="SUPFAM" id="SSF56420">
    <property type="entry name" value="Peptide deformylase"/>
    <property type="match status" value="1"/>
</dbReference>
<comment type="similarity">
    <text evidence="1">Belongs to the polypeptide deformylase family.</text>
</comment>
<feature type="non-terminal residue" evidence="2">
    <location>
        <position position="214"/>
    </location>
</feature>
<dbReference type="PANTHER" id="PTHR10458">
    <property type="entry name" value="PEPTIDE DEFORMYLASE"/>
    <property type="match status" value="1"/>
</dbReference>